<feature type="transmembrane region" description="Helical" evidence="1">
    <location>
        <begin position="239"/>
        <end position="262"/>
    </location>
</feature>
<reference evidence="2 3" key="1">
    <citation type="submission" date="2020-08" db="EMBL/GenBank/DDBJ databases">
        <title>Bridging the membrane lipid divide: bacteria of the FCB group superphylum have the potential to synthesize archaeal ether lipids.</title>
        <authorList>
            <person name="Villanueva L."/>
            <person name="Von Meijenfeldt F.A.B."/>
            <person name="Westbye A.B."/>
            <person name="Yadav S."/>
            <person name="Hopmans E.C."/>
            <person name="Dutilh B.E."/>
            <person name="Sinninghe Damste J.S."/>
        </authorList>
    </citation>
    <scope>NUCLEOTIDE SEQUENCE [LARGE SCALE GENOMIC DNA]</scope>
    <source>
        <strain evidence="2">NIOZ-UU36</strain>
    </source>
</reference>
<dbReference type="EMBL" id="JACNJN010000091">
    <property type="protein sequence ID" value="MBC8335094.1"/>
    <property type="molecule type" value="Genomic_DNA"/>
</dbReference>
<dbReference type="AlphaFoldDB" id="A0A8J6NMP5"/>
<sequence>MKNWRWIEIILVLAVMAGAFYAAFSDTHNFPNRWFTRDDAFYYFKVAQNISEGNGSSFDGINLANGYHPLWMLICIPIFSLARFDLILPLRILILVMGALSSATSVMLYRLAAKVFSRLVGILVAAFWGFNLYIHSTVTQYGLETGVTAFSILLFLYTFERLERKWRTEPLTKMEIIRIALIAVMVLFSRLDTIFLVVFFGLYVVFRAFPLRYLLLTDIFGIAFLGFASFVFRVGMKNYYAYGETALILVLLSFAIILPINYFSGLYQHPQGVDNKTLLKRIVLAVSFSTGIIFALFFVLGKLNLIESIPRSVMLLYWGILLLWVGFTRYCVRYLSGKEKRNSLSPVQLFRENWKAWLTEGTVYYGIVGGALAIYMLFNKLVFGVSSPVSGQIKRWWGSLSGRVYGGPAKRIYTFFGLDTSANSDFNAWGLATKFVAGVRDTLVRLVGFSDKDAAYWQLYLILVIAILIILIINSGRTIRASVKFGLLPLFVGSVVQVLSYNAMGYSAAKEWYWVSQIIFTLLLAALLLDIFFRAIRQIHPLIHYISWVGAVLLIILWGRIFYLRTANLMPYGVEHSGHQYMEILAVVEENTESGSLIGMTGGGNLGYFIADRTIVNMDGLINSYEYFQAHKSGRGGDFLSEMGLDYVFVNPVLLEDIPYRGEFEGRLGEPIAEYNKKAVIEFFRIKKTLP</sequence>
<organism evidence="2 3">
    <name type="scientific">Candidatus Desulfolinea nitratireducens</name>
    <dbReference type="NCBI Taxonomy" id="2841698"/>
    <lineage>
        <taxon>Bacteria</taxon>
        <taxon>Bacillati</taxon>
        <taxon>Chloroflexota</taxon>
        <taxon>Anaerolineae</taxon>
        <taxon>Anaerolineales</taxon>
        <taxon>Anaerolineales incertae sedis</taxon>
        <taxon>Candidatus Desulfolinea</taxon>
    </lineage>
</organism>
<evidence type="ECO:0008006" key="4">
    <source>
        <dbReference type="Google" id="ProtNLM"/>
    </source>
</evidence>
<feature type="transmembrane region" description="Helical" evidence="1">
    <location>
        <begin position="356"/>
        <end position="378"/>
    </location>
</feature>
<evidence type="ECO:0000313" key="3">
    <source>
        <dbReference type="Proteomes" id="UP000614469"/>
    </source>
</evidence>
<feature type="transmembrane region" description="Helical" evidence="1">
    <location>
        <begin position="179"/>
        <end position="206"/>
    </location>
</feature>
<keyword evidence="1" id="KW-0812">Transmembrane</keyword>
<comment type="caution">
    <text evidence="2">The sequence shown here is derived from an EMBL/GenBank/DDBJ whole genome shotgun (WGS) entry which is preliminary data.</text>
</comment>
<name>A0A8J6NMP5_9CHLR</name>
<protein>
    <recommendedName>
        <fullName evidence="4">Glycosyltransferase RgtA/B/C/D-like domain-containing protein</fullName>
    </recommendedName>
</protein>
<feature type="transmembrane region" description="Helical" evidence="1">
    <location>
        <begin position="282"/>
        <end position="303"/>
    </location>
</feature>
<proteinExistence type="predicted"/>
<feature type="transmembrane region" description="Helical" evidence="1">
    <location>
        <begin position="91"/>
        <end position="109"/>
    </location>
</feature>
<dbReference type="Proteomes" id="UP000614469">
    <property type="component" value="Unassembled WGS sequence"/>
</dbReference>
<feature type="transmembrane region" description="Helical" evidence="1">
    <location>
        <begin position="485"/>
        <end position="506"/>
    </location>
</feature>
<feature type="transmembrane region" description="Helical" evidence="1">
    <location>
        <begin position="115"/>
        <end position="134"/>
    </location>
</feature>
<keyword evidence="1" id="KW-0472">Membrane</keyword>
<feature type="transmembrane region" description="Helical" evidence="1">
    <location>
        <begin position="512"/>
        <end position="533"/>
    </location>
</feature>
<evidence type="ECO:0000313" key="2">
    <source>
        <dbReference type="EMBL" id="MBC8335094.1"/>
    </source>
</evidence>
<gene>
    <name evidence="2" type="ORF">H8E29_07515</name>
</gene>
<feature type="transmembrane region" description="Helical" evidence="1">
    <location>
        <begin position="545"/>
        <end position="563"/>
    </location>
</feature>
<evidence type="ECO:0000256" key="1">
    <source>
        <dbReference type="SAM" id="Phobius"/>
    </source>
</evidence>
<keyword evidence="1" id="KW-1133">Transmembrane helix</keyword>
<accession>A0A8J6NMP5</accession>
<feature type="transmembrane region" description="Helical" evidence="1">
    <location>
        <begin position="455"/>
        <end position="473"/>
    </location>
</feature>
<feature type="transmembrane region" description="Helical" evidence="1">
    <location>
        <begin position="213"/>
        <end position="233"/>
    </location>
</feature>
<feature type="transmembrane region" description="Helical" evidence="1">
    <location>
        <begin position="315"/>
        <end position="335"/>
    </location>
</feature>